<dbReference type="GO" id="GO:0005886">
    <property type="term" value="C:plasma membrane"/>
    <property type="evidence" value="ECO:0007669"/>
    <property type="project" value="UniProtKB-SubCell"/>
</dbReference>
<protein>
    <submittedName>
        <fullName evidence="9">Unannotated protein</fullName>
    </submittedName>
</protein>
<evidence type="ECO:0000256" key="4">
    <source>
        <dbReference type="ARBA" id="ARBA00022692"/>
    </source>
</evidence>
<feature type="transmembrane region" description="Helical" evidence="7">
    <location>
        <begin position="70"/>
        <end position="90"/>
    </location>
</feature>
<evidence type="ECO:0000256" key="5">
    <source>
        <dbReference type="ARBA" id="ARBA00022989"/>
    </source>
</evidence>
<evidence type="ECO:0000313" key="9">
    <source>
        <dbReference type="EMBL" id="CAB4949131.1"/>
    </source>
</evidence>
<keyword evidence="4 7" id="KW-0812">Transmembrane</keyword>
<evidence type="ECO:0000256" key="7">
    <source>
        <dbReference type="SAM" id="Phobius"/>
    </source>
</evidence>
<keyword evidence="2" id="KW-0813">Transport</keyword>
<feature type="transmembrane region" description="Helical" evidence="7">
    <location>
        <begin position="129"/>
        <end position="151"/>
    </location>
</feature>
<evidence type="ECO:0000256" key="1">
    <source>
        <dbReference type="ARBA" id="ARBA00004651"/>
    </source>
</evidence>
<keyword evidence="3" id="KW-1003">Cell membrane</keyword>
<name>A0A6J7K216_9ZZZZ</name>
<keyword evidence="6 7" id="KW-0472">Membrane</keyword>
<feature type="transmembrane region" description="Helical" evidence="7">
    <location>
        <begin position="15"/>
        <end position="33"/>
    </location>
</feature>
<dbReference type="GO" id="GO:0055085">
    <property type="term" value="P:transmembrane transport"/>
    <property type="evidence" value="ECO:0007669"/>
    <property type="project" value="InterPro"/>
</dbReference>
<dbReference type="InterPro" id="IPR000515">
    <property type="entry name" value="MetI-like"/>
</dbReference>
<dbReference type="InterPro" id="IPR035906">
    <property type="entry name" value="MetI-like_sf"/>
</dbReference>
<feature type="transmembrane region" description="Helical" evidence="7">
    <location>
        <begin position="220"/>
        <end position="246"/>
    </location>
</feature>
<dbReference type="CDD" id="cd06261">
    <property type="entry name" value="TM_PBP2"/>
    <property type="match status" value="1"/>
</dbReference>
<evidence type="ECO:0000256" key="6">
    <source>
        <dbReference type="ARBA" id="ARBA00023136"/>
    </source>
</evidence>
<sequence>MITESRVPAWARSTLPAALLLLALLAMWQTYVVVFNVKRFILPAPTEVFASLFTKWAIYQPHAIVTFREAAIGLLLATVVGLILAMLITASSALRMAIYPLVVATQAMPVIAIAPLLIIWFGYGPTSKILVAALVAFFPIVVSAAAGLASLDDGAVRLMRSFPCSQWHIFSKARLPHALPQIFSGLKVAAVLSVVGAVVGEWVGSNEGLGCLIIQSNAKLAIVTVFGSVVVLTLMGIALFLIVTFIEWLSLPWNRRPQN</sequence>
<feature type="domain" description="ABC transmembrane type-1" evidence="8">
    <location>
        <begin position="63"/>
        <end position="247"/>
    </location>
</feature>
<dbReference type="PROSITE" id="PS50928">
    <property type="entry name" value="ABC_TM1"/>
    <property type="match status" value="1"/>
</dbReference>
<comment type="subcellular location">
    <subcellularLocation>
        <location evidence="1">Cell membrane</location>
        <topology evidence="1">Multi-pass membrane protein</topology>
    </subcellularLocation>
</comment>
<evidence type="ECO:0000259" key="8">
    <source>
        <dbReference type="PROSITE" id="PS50928"/>
    </source>
</evidence>
<accession>A0A6J7K216</accession>
<organism evidence="9">
    <name type="scientific">freshwater metagenome</name>
    <dbReference type="NCBI Taxonomy" id="449393"/>
    <lineage>
        <taxon>unclassified sequences</taxon>
        <taxon>metagenomes</taxon>
        <taxon>ecological metagenomes</taxon>
    </lineage>
</organism>
<reference evidence="9" key="1">
    <citation type="submission" date="2020-05" db="EMBL/GenBank/DDBJ databases">
        <authorList>
            <person name="Chiriac C."/>
            <person name="Salcher M."/>
            <person name="Ghai R."/>
            <person name="Kavagutti S V."/>
        </authorList>
    </citation>
    <scope>NUCLEOTIDE SEQUENCE</scope>
</reference>
<dbReference type="Gene3D" id="1.10.3720.10">
    <property type="entry name" value="MetI-like"/>
    <property type="match status" value="1"/>
</dbReference>
<dbReference type="EMBL" id="CAFBNF010000149">
    <property type="protein sequence ID" value="CAB4949131.1"/>
    <property type="molecule type" value="Genomic_DNA"/>
</dbReference>
<dbReference type="PANTHER" id="PTHR30151">
    <property type="entry name" value="ALKANE SULFONATE ABC TRANSPORTER-RELATED, MEMBRANE SUBUNIT"/>
    <property type="match status" value="1"/>
</dbReference>
<feature type="transmembrane region" description="Helical" evidence="7">
    <location>
        <begin position="97"/>
        <end position="123"/>
    </location>
</feature>
<dbReference type="AlphaFoldDB" id="A0A6J7K216"/>
<feature type="transmembrane region" description="Helical" evidence="7">
    <location>
        <begin position="182"/>
        <end position="200"/>
    </location>
</feature>
<evidence type="ECO:0000256" key="3">
    <source>
        <dbReference type="ARBA" id="ARBA00022475"/>
    </source>
</evidence>
<evidence type="ECO:0000256" key="2">
    <source>
        <dbReference type="ARBA" id="ARBA00022448"/>
    </source>
</evidence>
<dbReference type="PANTHER" id="PTHR30151:SF20">
    <property type="entry name" value="ABC TRANSPORTER PERMEASE PROTEIN HI_0355-RELATED"/>
    <property type="match status" value="1"/>
</dbReference>
<keyword evidence="5 7" id="KW-1133">Transmembrane helix</keyword>
<dbReference type="Pfam" id="PF00528">
    <property type="entry name" value="BPD_transp_1"/>
    <property type="match status" value="1"/>
</dbReference>
<proteinExistence type="predicted"/>
<gene>
    <name evidence="9" type="ORF">UFOPK3773_01301</name>
</gene>
<dbReference type="SUPFAM" id="SSF161098">
    <property type="entry name" value="MetI-like"/>
    <property type="match status" value="1"/>
</dbReference>